<dbReference type="Gene3D" id="3.40.50.720">
    <property type="entry name" value="NAD(P)-binding Rossmann-like Domain"/>
    <property type="match status" value="1"/>
</dbReference>
<dbReference type="FunFam" id="1.10.1040.10:FF:000017">
    <property type="entry name" value="2-dehydropantoate 2-reductase"/>
    <property type="match status" value="1"/>
</dbReference>
<dbReference type="InterPro" id="IPR013752">
    <property type="entry name" value="KPA_reductase"/>
</dbReference>
<keyword evidence="8" id="KW-1185">Reference proteome</keyword>
<evidence type="ECO:0000259" key="5">
    <source>
        <dbReference type="Pfam" id="PF02558"/>
    </source>
</evidence>
<evidence type="ECO:0000256" key="3">
    <source>
        <dbReference type="ARBA" id="ARBA00023002"/>
    </source>
</evidence>
<dbReference type="GO" id="GO:0015940">
    <property type="term" value="P:pantothenate biosynthetic process"/>
    <property type="evidence" value="ECO:0007669"/>
    <property type="project" value="InterPro"/>
</dbReference>
<dbReference type="NCBIfam" id="TIGR00745">
    <property type="entry name" value="apbA_panE"/>
    <property type="match status" value="1"/>
</dbReference>
<dbReference type="HOGENOM" id="CLU_031468_2_1_1"/>
<dbReference type="Pfam" id="PF08546">
    <property type="entry name" value="ApbA_C"/>
    <property type="match status" value="1"/>
</dbReference>
<dbReference type="SUPFAM" id="SSF51735">
    <property type="entry name" value="NAD(P)-binding Rossmann-fold domains"/>
    <property type="match status" value="1"/>
</dbReference>
<dbReference type="Proteomes" id="UP000054304">
    <property type="component" value="Unassembled WGS sequence"/>
</dbReference>
<dbReference type="GO" id="GO:0008677">
    <property type="term" value="F:2-dehydropantoate 2-reductase activity"/>
    <property type="evidence" value="ECO:0007669"/>
    <property type="project" value="UniProtKB-EC"/>
</dbReference>
<keyword evidence="3 4" id="KW-0560">Oxidoreductase</keyword>
<dbReference type="GeneID" id="34686854"/>
<feature type="domain" description="Ketopantoate reductase C-terminal" evidence="6">
    <location>
        <begin position="197"/>
        <end position="315"/>
    </location>
</feature>
<comment type="similarity">
    <text evidence="1 4">Belongs to the ketopantoate reductase family.</text>
</comment>
<dbReference type="InterPro" id="IPR036291">
    <property type="entry name" value="NAD(P)-bd_dom_sf"/>
</dbReference>
<dbReference type="EMBL" id="LN736367">
    <property type="protein sequence ID" value="CEP63354.1"/>
    <property type="molecule type" value="Genomic_DNA"/>
</dbReference>
<comment type="catalytic activity">
    <reaction evidence="4">
        <text>(R)-pantoate + NADP(+) = 2-dehydropantoate + NADPH + H(+)</text>
        <dbReference type="Rhea" id="RHEA:16233"/>
        <dbReference type="ChEBI" id="CHEBI:11561"/>
        <dbReference type="ChEBI" id="CHEBI:15378"/>
        <dbReference type="ChEBI" id="CHEBI:15980"/>
        <dbReference type="ChEBI" id="CHEBI:57783"/>
        <dbReference type="ChEBI" id="CHEBI:58349"/>
        <dbReference type="EC" id="1.1.1.169"/>
    </reaction>
</comment>
<dbReference type="InterPro" id="IPR013332">
    <property type="entry name" value="KPR_N"/>
</dbReference>
<reference evidence="7 8" key="1">
    <citation type="submission" date="2014-12" db="EMBL/GenBank/DDBJ databases">
        <authorList>
            <person name="Neuveglise Cecile"/>
        </authorList>
    </citation>
    <scope>NUCLEOTIDE SEQUENCE [LARGE SCALE GENOMIC DNA]</scope>
    <source>
        <strain evidence="7 8">CBS 12615</strain>
    </source>
</reference>
<dbReference type="InterPro" id="IPR003710">
    <property type="entry name" value="ApbA"/>
</dbReference>
<proteinExistence type="inferred from homology"/>
<accession>A0A0C7MZV3</accession>
<evidence type="ECO:0000256" key="2">
    <source>
        <dbReference type="ARBA" id="ARBA00022857"/>
    </source>
</evidence>
<dbReference type="Pfam" id="PF02558">
    <property type="entry name" value="ApbA"/>
    <property type="match status" value="1"/>
</dbReference>
<dbReference type="EC" id="1.1.1.169" evidence="4"/>
<dbReference type="InterPro" id="IPR051402">
    <property type="entry name" value="KPR-Related"/>
</dbReference>
<comment type="function">
    <text evidence="4">Catalyzes the NADPH-dependent reduction of ketopantoate into pantoic acid.</text>
</comment>
<dbReference type="PANTHER" id="PTHR21708:SF30">
    <property type="entry name" value="2-DEHYDROPANTOATE 2-REDUCTASE-RELATED"/>
    <property type="match status" value="1"/>
</dbReference>
<evidence type="ECO:0000256" key="4">
    <source>
        <dbReference type="RuleBase" id="RU362068"/>
    </source>
</evidence>
<gene>
    <name evidence="7" type="ORF">LALA0_S08e00496g</name>
</gene>
<dbReference type="PANTHER" id="PTHR21708">
    <property type="entry name" value="PROBABLE 2-DEHYDROPANTOATE 2-REDUCTASE"/>
    <property type="match status" value="1"/>
</dbReference>
<dbReference type="STRING" id="1245769.A0A0C7MZV3"/>
<protein>
    <recommendedName>
        <fullName evidence="4">2-dehydropantoate 2-reductase</fullName>
        <ecNumber evidence="4">1.1.1.169</ecNumber>
    </recommendedName>
    <alternativeName>
        <fullName evidence="4">Ketopantoate reductase</fullName>
    </alternativeName>
</protein>
<dbReference type="SUPFAM" id="SSF48179">
    <property type="entry name" value="6-phosphogluconate dehydrogenase C-terminal domain-like"/>
    <property type="match status" value="1"/>
</dbReference>
<evidence type="ECO:0000259" key="6">
    <source>
        <dbReference type="Pfam" id="PF08546"/>
    </source>
</evidence>
<name>A0A0C7MZV3_9SACH</name>
<dbReference type="RefSeq" id="XP_022629571.1">
    <property type="nucleotide sequence ID" value="XM_022770941.1"/>
</dbReference>
<evidence type="ECO:0000256" key="1">
    <source>
        <dbReference type="ARBA" id="ARBA00007870"/>
    </source>
</evidence>
<sequence>MSVEKTKILLIGSGGVGTIASYALEYAGKSEVTSVLRSDYNKVTEKGFSIDSCDYGQIDSFRPSHIAKSVEDSLRYGPFEYILVVTKSVPEVGSMVDVIAPAVSDNTAIVLIQNGIGIEGEVITKFPKNAVLSGVSMIGSSNIDSHINHEAPDSLKVGVFESNKAVKDVTQAVCKKFVEIYSNDKNSCVYDESVKFTRWRKLVYNATLNSVCAITGVDSGRLEVFGGTDSIIRKAMREVLAVAKSDGVELPEDVIDFMIRSDDPVYYAPSMLIDVHKGNLMEVEVISGNAVRIAEKNGVSAPYLTLLYELLKVIQKKTMEKKGLLTVPKERPVPK</sequence>
<evidence type="ECO:0000313" key="7">
    <source>
        <dbReference type="EMBL" id="CEP63354.1"/>
    </source>
</evidence>
<keyword evidence="2 4" id="KW-0521">NADP</keyword>
<dbReference type="InterPro" id="IPR008927">
    <property type="entry name" value="6-PGluconate_DH-like_C_sf"/>
</dbReference>
<dbReference type="InterPro" id="IPR013328">
    <property type="entry name" value="6PGD_dom2"/>
</dbReference>
<dbReference type="GO" id="GO:0005737">
    <property type="term" value="C:cytoplasm"/>
    <property type="evidence" value="ECO:0007669"/>
    <property type="project" value="TreeGrafter"/>
</dbReference>
<dbReference type="OrthoDB" id="3609at2759"/>
<feature type="domain" description="Ketopantoate reductase N-terminal" evidence="5">
    <location>
        <begin position="8"/>
        <end position="161"/>
    </location>
</feature>
<dbReference type="Gene3D" id="1.10.1040.10">
    <property type="entry name" value="N-(1-d-carboxylethyl)-l-norvaline Dehydrogenase, domain 2"/>
    <property type="match status" value="1"/>
</dbReference>
<organism evidence="7 8">
    <name type="scientific">Lachancea lanzarotensis</name>
    <dbReference type="NCBI Taxonomy" id="1245769"/>
    <lineage>
        <taxon>Eukaryota</taxon>
        <taxon>Fungi</taxon>
        <taxon>Dikarya</taxon>
        <taxon>Ascomycota</taxon>
        <taxon>Saccharomycotina</taxon>
        <taxon>Saccharomycetes</taxon>
        <taxon>Saccharomycetales</taxon>
        <taxon>Saccharomycetaceae</taxon>
        <taxon>Lachancea</taxon>
    </lineage>
</organism>
<evidence type="ECO:0000313" key="8">
    <source>
        <dbReference type="Proteomes" id="UP000054304"/>
    </source>
</evidence>
<dbReference type="AlphaFoldDB" id="A0A0C7MZV3"/>